<dbReference type="EMBL" id="RCHU02000014">
    <property type="protein sequence ID" value="KAL3572271.1"/>
    <property type="molecule type" value="Genomic_DNA"/>
</dbReference>
<gene>
    <name evidence="1" type="ORF">D5086_026175</name>
</gene>
<accession>A0ACC4B202</accession>
<evidence type="ECO:0000313" key="2">
    <source>
        <dbReference type="Proteomes" id="UP000309997"/>
    </source>
</evidence>
<organism evidence="1 2">
    <name type="scientific">Populus alba</name>
    <name type="common">White poplar</name>
    <dbReference type="NCBI Taxonomy" id="43335"/>
    <lineage>
        <taxon>Eukaryota</taxon>
        <taxon>Viridiplantae</taxon>
        <taxon>Streptophyta</taxon>
        <taxon>Embryophyta</taxon>
        <taxon>Tracheophyta</taxon>
        <taxon>Spermatophyta</taxon>
        <taxon>Magnoliopsida</taxon>
        <taxon>eudicotyledons</taxon>
        <taxon>Gunneridae</taxon>
        <taxon>Pentapetalae</taxon>
        <taxon>rosids</taxon>
        <taxon>fabids</taxon>
        <taxon>Malpighiales</taxon>
        <taxon>Salicaceae</taxon>
        <taxon>Saliceae</taxon>
        <taxon>Populus</taxon>
    </lineage>
</organism>
<name>A0ACC4B202_POPAL</name>
<sequence length="69" mass="7950">MVLSSHSSVSLENGEFDEKNESSGVKVQEAENYMDDEPKKEEEDDIEKVDDEKETESKKMKIKEGFHLL</sequence>
<dbReference type="Proteomes" id="UP000309997">
    <property type="component" value="Unassembled WGS sequence"/>
</dbReference>
<evidence type="ECO:0000313" key="1">
    <source>
        <dbReference type="EMBL" id="KAL3572271.1"/>
    </source>
</evidence>
<reference evidence="1 2" key="1">
    <citation type="journal article" date="2024" name="Plant Biotechnol. J.">
        <title>Genome and CRISPR/Cas9 system of a widespread forest tree (Populus alba) in the world.</title>
        <authorList>
            <person name="Liu Y.J."/>
            <person name="Jiang P.F."/>
            <person name="Han X.M."/>
            <person name="Li X.Y."/>
            <person name="Wang H.M."/>
            <person name="Wang Y.J."/>
            <person name="Wang X.X."/>
            <person name="Zeng Q.Y."/>
        </authorList>
    </citation>
    <scope>NUCLEOTIDE SEQUENCE [LARGE SCALE GENOMIC DNA]</scope>
    <source>
        <strain evidence="2">cv. PAL-ZL1</strain>
    </source>
</reference>
<keyword evidence="2" id="KW-1185">Reference proteome</keyword>
<comment type="caution">
    <text evidence="1">The sequence shown here is derived from an EMBL/GenBank/DDBJ whole genome shotgun (WGS) entry which is preliminary data.</text>
</comment>
<protein>
    <submittedName>
        <fullName evidence="1">Uncharacterized protein</fullName>
    </submittedName>
</protein>
<proteinExistence type="predicted"/>